<dbReference type="GO" id="GO:0102266">
    <property type="term" value="F:tRNA-dihydrouridine20a synthase activity"/>
    <property type="evidence" value="ECO:0007669"/>
    <property type="project" value="UniProtKB-EC"/>
</dbReference>
<comment type="catalytic activity">
    <reaction evidence="9">
        <text>5,6-dihydrouridine(20b) in tRNA + NAD(+) = uridine(20b) in tRNA + NADH + H(+)</text>
        <dbReference type="Rhea" id="RHEA:53352"/>
        <dbReference type="Rhea" id="RHEA-COMP:13537"/>
        <dbReference type="Rhea" id="RHEA-COMP:13538"/>
        <dbReference type="ChEBI" id="CHEBI:15378"/>
        <dbReference type="ChEBI" id="CHEBI:57540"/>
        <dbReference type="ChEBI" id="CHEBI:57945"/>
        <dbReference type="ChEBI" id="CHEBI:65315"/>
        <dbReference type="ChEBI" id="CHEBI:74443"/>
        <dbReference type="EC" id="1.3.1.90"/>
    </reaction>
    <physiologicalReaction direction="right-to-left" evidence="9">
        <dbReference type="Rhea" id="RHEA:53354"/>
    </physiologicalReaction>
</comment>
<keyword evidence="6 12" id="KW-0560">Oxidoreductase</keyword>
<protein>
    <recommendedName>
        <fullName evidence="12">tRNA-dihydrouridine synthase</fullName>
        <ecNumber evidence="12">1.3.1.-</ecNumber>
    </recommendedName>
</protein>
<evidence type="ECO:0000256" key="11">
    <source>
        <dbReference type="ARBA" id="ARBA00060741"/>
    </source>
</evidence>
<proteinExistence type="inferred from homology"/>
<dbReference type="InterPro" id="IPR035587">
    <property type="entry name" value="DUS-like_FMN-bd"/>
</dbReference>
<dbReference type="AlphaFoldDB" id="A0AAN9GCC0"/>
<dbReference type="Gene3D" id="3.20.20.70">
    <property type="entry name" value="Aldolase class I"/>
    <property type="match status" value="1"/>
</dbReference>
<evidence type="ECO:0000256" key="10">
    <source>
        <dbReference type="ARBA" id="ARBA00052996"/>
    </source>
</evidence>
<comment type="caution">
    <text evidence="16">The sequence shown here is derived from an EMBL/GenBank/DDBJ whole genome shotgun (WGS) entry which is preliminary data.</text>
</comment>
<feature type="domain" description="DUS-like FMN-binding" evidence="15">
    <location>
        <begin position="25"/>
        <end position="285"/>
    </location>
</feature>
<evidence type="ECO:0000256" key="12">
    <source>
        <dbReference type="PIRNR" id="PIRNR006621"/>
    </source>
</evidence>
<evidence type="ECO:0000256" key="14">
    <source>
        <dbReference type="PIRSR" id="PIRSR006621-2"/>
    </source>
</evidence>
<evidence type="ECO:0000256" key="8">
    <source>
        <dbReference type="ARBA" id="ARBA00051779"/>
    </source>
</evidence>
<dbReference type="GO" id="GO:0050660">
    <property type="term" value="F:flavin adenine dinucleotide binding"/>
    <property type="evidence" value="ECO:0007669"/>
    <property type="project" value="InterPro"/>
</dbReference>
<evidence type="ECO:0000313" key="16">
    <source>
        <dbReference type="EMBL" id="KAK7101690.1"/>
    </source>
</evidence>
<keyword evidence="4 12" id="KW-0288">FMN</keyword>
<feature type="active site" description="Proton donor" evidence="13">
    <location>
        <position position="110"/>
    </location>
</feature>
<name>A0AAN9GCC0_9CAEN</name>
<keyword evidence="5 12" id="KW-0819">tRNA processing</keyword>
<comment type="similarity">
    <text evidence="11">Belongs to the Dus family. Dus4 subfamily.</text>
</comment>
<comment type="similarity">
    <text evidence="12">Belongs to the dus family.</text>
</comment>
<evidence type="ECO:0000256" key="9">
    <source>
        <dbReference type="ARBA" id="ARBA00051932"/>
    </source>
</evidence>
<dbReference type="FunFam" id="3.20.20.70:FF:000100">
    <property type="entry name" value="tRNA-dihydrouridine synthase"/>
    <property type="match status" value="1"/>
</dbReference>
<evidence type="ECO:0000313" key="17">
    <source>
        <dbReference type="Proteomes" id="UP001374579"/>
    </source>
</evidence>
<evidence type="ECO:0000256" key="7">
    <source>
        <dbReference type="ARBA" id="ARBA00050434"/>
    </source>
</evidence>
<keyword evidence="14" id="KW-0547">Nucleotide-binding</keyword>
<dbReference type="InterPro" id="IPR013785">
    <property type="entry name" value="Aldolase_TIM"/>
</dbReference>
<dbReference type="Pfam" id="PF01207">
    <property type="entry name" value="Dus"/>
    <property type="match status" value="1"/>
</dbReference>
<dbReference type="SUPFAM" id="SSF51395">
    <property type="entry name" value="FMN-linked oxidoreductases"/>
    <property type="match status" value="1"/>
</dbReference>
<dbReference type="Proteomes" id="UP001374579">
    <property type="component" value="Unassembled WGS sequence"/>
</dbReference>
<dbReference type="PROSITE" id="PS01136">
    <property type="entry name" value="UPF0034"/>
    <property type="match status" value="1"/>
</dbReference>
<sequence>MATGSTFQWTKPMELFSSGKPVKICAPMVRYSKLPFRMLVRKYDCDLAYTPMIISDSFVKSLRARDSDFTTCAEDRPLIVQFAASCADDFADAAEIVAPFSDGVDLNCGCPQRWAMTEGYGACLLGKPELLYDMVRQARDRVGDPDFTVSIKIRIHDDIRKTVELCQRAEKCGAAWISVHGRTKDQRCQPVNCEAIRTIKDSVSVPVIANGDIKSLADVDNITEKTGVDGVMSARGILANPAMYAGFDETPVQCVKDWLDISLSLGTSFQCFHHHLIYMMDKLMSRAERRVFNSLASTSAVIDFIRENYSL</sequence>
<keyword evidence="3 12" id="KW-0285">Flavoprotein</keyword>
<evidence type="ECO:0000256" key="3">
    <source>
        <dbReference type="ARBA" id="ARBA00022630"/>
    </source>
</evidence>
<comment type="function">
    <text evidence="2 12">Catalyzes the synthesis of dihydrouridine, a modified base found in the D-loop of most tRNAs.</text>
</comment>
<evidence type="ECO:0000256" key="4">
    <source>
        <dbReference type="ARBA" id="ARBA00022643"/>
    </source>
</evidence>
<dbReference type="PANTHER" id="PTHR11082:SF31">
    <property type="entry name" value="TRNA-DIHYDROURIDINE(20A_20B) SYNTHASE [NAD(P)+]-LIKE"/>
    <property type="match status" value="1"/>
</dbReference>
<dbReference type="PIRSF" id="PIRSF006621">
    <property type="entry name" value="Dus"/>
    <property type="match status" value="1"/>
</dbReference>
<dbReference type="CDD" id="cd02801">
    <property type="entry name" value="DUS_like_FMN"/>
    <property type="match status" value="1"/>
</dbReference>
<feature type="binding site" evidence="14">
    <location>
        <position position="81"/>
    </location>
    <ligand>
        <name>FMN</name>
        <dbReference type="ChEBI" id="CHEBI:58210"/>
    </ligand>
</feature>
<feature type="binding site" evidence="14">
    <location>
        <begin position="27"/>
        <end position="29"/>
    </location>
    <ligand>
        <name>FMN</name>
        <dbReference type="ChEBI" id="CHEBI:58210"/>
    </ligand>
</feature>
<dbReference type="InterPro" id="IPR001269">
    <property type="entry name" value="DUS_fam"/>
</dbReference>
<dbReference type="InterPro" id="IPR018517">
    <property type="entry name" value="tRNA_hU_synthase_CS"/>
</dbReference>
<feature type="binding site" evidence="14">
    <location>
        <position position="180"/>
    </location>
    <ligand>
        <name>FMN</name>
        <dbReference type="ChEBI" id="CHEBI:58210"/>
    </ligand>
</feature>
<comment type="catalytic activity">
    <reaction evidence="8">
        <text>5,6-dihydrouridine(20a) in tRNA + NAD(+) = uridine(20a) in tRNA + NADH + H(+)</text>
        <dbReference type="Rhea" id="RHEA:53348"/>
        <dbReference type="Rhea" id="RHEA-COMP:13535"/>
        <dbReference type="Rhea" id="RHEA-COMP:13536"/>
        <dbReference type="ChEBI" id="CHEBI:15378"/>
        <dbReference type="ChEBI" id="CHEBI:57540"/>
        <dbReference type="ChEBI" id="CHEBI:57945"/>
        <dbReference type="ChEBI" id="CHEBI:65315"/>
        <dbReference type="ChEBI" id="CHEBI:74443"/>
        <dbReference type="EC" id="1.3.1.90"/>
    </reaction>
    <physiologicalReaction direction="right-to-left" evidence="8">
        <dbReference type="Rhea" id="RHEA:53350"/>
    </physiologicalReaction>
</comment>
<evidence type="ECO:0000256" key="1">
    <source>
        <dbReference type="ARBA" id="ARBA00001917"/>
    </source>
</evidence>
<evidence type="ECO:0000256" key="2">
    <source>
        <dbReference type="ARBA" id="ARBA00002468"/>
    </source>
</evidence>
<comment type="cofactor">
    <cofactor evidence="1 12 14">
        <name>FMN</name>
        <dbReference type="ChEBI" id="CHEBI:58210"/>
    </cofactor>
</comment>
<evidence type="ECO:0000259" key="15">
    <source>
        <dbReference type="Pfam" id="PF01207"/>
    </source>
</evidence>
<dbReference type="PANTHER" id="PTHR11082">
    <property type="entry name" value="TRNA-DIHYDROURIDINE SYNTHASE"/>
    <property type="match status" value="1"/>
</dbReference>
<comment type="catalytic activity">
    <reaction evidence="7">
        <text>5,6-dihydrouridine(20b) in tRNA + NADP(+) = uridine(20b) in tRNA + NADPH + H(+)</text>
        <dbReference type="Rhea" id="RHEA:53356"/>
        <dbReference type="Rhea" id="RHEA-COMP:13537"/>
        <dbReference type="Rhea" id="RHEA-COMP:13538"/>
        <dbReference type="ChEBI" id="CHEBI:15378"/>
        <dbReference type="ChEBI" id="CHEBI:57783"/>
        <dbReference type="ChEBI" id="CHEBI:58349"/>
        <dbReference type="ChEBI" id="CHEBI:65315"/>
        <dbReference type="ChEBI" id="CHEBI:74443"/>
        <dbReference type="EC" id="1.3.1.90"/>
    </reaction>
    <physiologicalReaction direction="right-to-left" evidence="7">
        <dbReference type="Rhea" id="RHEA:53358"/>
    </physiologicalReaction>
</comment>
<organism evidence="16 17">
    <name type="scientific">Littorina saxatilis</name>
    <dbReference type="NCBI Taxonomy" id="31220"/>
    <lineage>
        <taxon>Eukaryota</taxon>
        <taxon>Metazoa</taxon>
        <taxon>Spiralia</taxon>
        <taxon>Lophotrochozoa</taxon>
        <taxon>Mollusca</taxon>
        <taxon>Gastropoda</taxon>
        <taxon>Caenogastropoda</taxon>
        <taxon>Littorinimorpha</taxon>
        <taxon>Littorinoidea</taxon>
        <taxon>Littorinidae</taxon>
        <taxon>Littorina</taxon>
    </lineage>
</organism>
<evidence type="ECO:0000256" key="13">
    <source>
        <dbReference type="PIRSR" id="PIRSR006621-1"/>
    </source>
</evidence>
<comment type="catalytic activity">
    <reaction evidence="10">
        <text>5,6-dihydrouridine(20a) in tRNA + NADP(+) = uridine(20a) in tRNA + NADPH + H(+)</text>
        <dbReference type="Rhea" id="RHEA:53344"/>
        <dbReference type="Rhea" id="RHEA-COMP:13535"/>
        <dbReference type="Rhea" id="RHEA-COMP:13536"/>
        <dbReference type="ChEBI" id="CHEBI:15378"/>
        <dbReference type="ChEBI" id="CHEBI:57783"/>
        <dbReference type="ChEBI" id="CHEBI:58349"/>
        <dbReference type="ChEBI" id="CHEBI:65315"/>
        <dbReference type="ChEBI" id="CHEBI:74443"/>
        <dbReference type="EC" id="1.3.1.90"/>
    </reaction>
    <physiologicalReaction direction="right-to-left" evidence="10">
        <dbReference type="Rhea" id="RHEA:53346"/>
    </physiologicalReaction>
</comment>
<dbReference type="EMBL" id="JBAMIC010000010">
    <property type="protein sequence ID" value="KAK7101690.1"/>
    <property type="molecule type" value="Genomic_DNA"/>
</dbReference>
<feature type="binding site" evidence="14">
    <location>
        <begin position="234"/>
        <end position="235"/>
    </location>
    <ligand>
        <name>FMN</name>
        <dbReference type="ChEBI" id="CHEBI:58210"/>
    </ligand>
</feature>
<evidence type="ECO:0000256" key="5">
    <source>
        <dbReference type="ARBA" id="ARBA00022694"/>
    </source>
</evidence>
<gene>
    <name evidence="16" type="ORF">V1264_020029</name>
</gene>
<accession>A0AAN9GCC0</accession>
<evidence type="ECO:0000256" key="6">
    <source>
        <dbReference type="ARBA" id="ARBA00023002"/>
    </source>
</evidence>
<keyword evidence="17" id="KW-1185">Reference proteome</keyword>
<reference evidence="16 17" key="1">
    <citation type="submission" date="2024-02" db="EMBL/GenBank/DDBJ databases">
        <title>Chromosome-scale genome assembly of the rough periwinkle Littorina saxatilis.</title>
        <authorList>
            <person name="De Jode A."/>
            <person name="Faria R."/>
            <person name="Formenti G."/>
            <person name="Sims Y."/>
            <person name="Smith T.P."/>
            <person name="Tracey A."/>
            <person name="Wood J.M.D."/>
            <person name="Zagrodzka Z.B."/>
            <person name="Johannesson K."/>
            <person name="Butlin R.K."/>
            <person name="Leder E.H."/>
        </authorList>
    </citation>
    <scope>NUCLEOTIDE SEQUENCE [LARGE SCALE GENOMIC DNA]</scope>
    <source>
        <strain evidence="16">Snail1</strain>
        <tissue evidence="16">Muscle</tissue>
    </source>
</reference>
<dbReference type="EC" id="1.3.1.-" evidence="12"/>